<evidence type="ECO:0000256" key="5">
    <source>
        <dbReference type="ARBA" id="ARBA00023237"/>
    </source>
</evidence>
<keyword evidence="4" id="KW-0472">Membrane</keyword>
<evidence type="ECO:0000256" key="2">
    <source>
        <dbReference type="ARBA" id="ARBA00006275"/>
    </source>
</evidence>
<dbReference type="GO" id="GO:0009279">
    <property type="term" value="C:cell outer membrane"/>
    <property type="evidence" value="ECO:0007669"/>
    <property type="project" value="UniProtKB-SubCell"/>
</dbReference>
<feature type="domain" description="SusD-like N-terminal" evidence="7">
    <location>
        <begin position="52"/>
        <end position="228"/>
    </location>
</feature>
<dbReference type="STRING" id="573501.SAMN04487999_3333"/>
<evidence type="ECO:0000256" key="1">
    <source>
        <dbReference type="ARBA" id="ARBA00004442"/>
    </source>
</evidence>
<dbReference type="InterPro" id="IPR033985">
    <property type="entry name" value="SusD-like_N"/>
</dbReference>
<proteinExistence type="inferred from homology"/>
<comment type="subcellular location">
    <subcellularLocation>
        <location evidence="1">Cell outer membrane</location>
    </subcellularLocation>
</comment>
<keyword evidence="3" id="KW-0732">Signal</keyword>
<reference evidence="10" key="1">
    <citation type="submission" date="2016-11" db="EMBL/GenBank/DDBJ databases">
        <authorList>
            <person name="Varghese N."/>
            <person name="Submissions S."/>
        </authorList>
    </citation>
    <scope>NUCLEOTIDE SEQUENCE [LARGE SCALE GENOMIC DNA]</scope>
    <source>
        <strain evidence="10">DSM 19859</strain>
    </source>
</reference>
<dbReference type="Proteomes" id="UP000290037">
    <property type="component" value="Unassembled WGS sequence"/>
</dbReference>
<evidence type="ECO:0000256" key="3">
    <source>
        <dbReference type="ARBA" id="ARBA00022729"/>
    </source>
</evidence>
<dbReference type="InterPro" id="IPR011990">
    <property type="entry name" value="TPR-like_helical_dom_sf"/>
</dbReference>
<dbReference type="PROSITE" id="PS51257">
    <property type="entry name" value="PROKAR_LIPOPROTEIN"/>
    <property type="match status" value="1"/>
</dbReference>
<gene>
    <name evidence="8" type="ORF">DSM01_3126</name>
    <name evidence="9" type="ORF">SAMN04487999_3333</name>
</gene>
<evidence type="ECO:0000313" key="8">
    <source>
        <dbReference type="EMBL" id="RXG27316.1"/>
    </source>
</evidence>
<evidence type="ECO:0000313" key="11">
    <source>
        <dbReference type="Proteomes" id="UP000290037"/>
    </source>
</evidence>
<dbReference type="Proteomes" id="UP000184240">
    <property type="component" value="Unassembled WGS sequence"/>
</dbReference>
<keyword evidence="5" id="KW-0998">Cell outer membrane</keyword>
<dbReference type="Gene3D" id="1.25.40.390">
    <property type="match status" value="1"/>
</dbReference>
<sequence>MKYLKQHFKTSRFLVGVLSLGLAISCTDLEIEETDSRQSPDFQGVGDVDLFIDGIYNSLNGIIGNQADFFALSEVTTDAALVPTRGSDWGDNGIWRQLHQHDWRTDHQYITNTFNQWNQTQFAASQALSDLSSPNEEQRAQASFLRALGVFFVLDNFGQVPIRDPEASLLDNPEVITGQEAVDYIISDLNTAIAGLPTLGPGSGVGTATSDHARASKAAARYLLAKVLLNKHIYVGGEPATADMQQVIELVDAIDADGYGIEDDYFDIFRNELDDETIWFIPTSVGNRIWNGLHYNSAPEIAGGGWNGFATLAEYYDMFEGDPNVNTPGSGQEERRGFVPTEGLAAGSFEGSSDSNDDGFADGSNIGFGFLVGQQYDYDGTPLNDRGGNPLTFKRQFTDGNGNVSLINNSETTGIRVQKYNARYGGFVEHEIFFRYSDAYLMKAEAMFRAGQDPTAMMNVLRGLREATPFTSVTEQDILDERGRELYAEFWRRNDMIRFGQYTRGWELKADSQIGNENRNLFPIPASQIILNPNLTQNPGY</sequence>
<organism evidence="9 10">
    <name type="scientific">Leeuwenhoekiella palythoae</name>
    <dbReference type="NCBI Taxonomy" id="573501"/>
    <lineage>
        <taxon>Bacteria</taxon>
        <taxon>Pseudomonadati</taxon>
        <taxon>Bacteroidota</taxon>
        <taxon>Flavobacteriia</taxon>
        <taxon>Flavobacteriales</taxon>
        <taxon>Flavobacteriaceae</taxon>
        <taxon>Leeuwenhoekiella</taxon>
    </lineage>
</organism>
<reference evidence="8 11" key="3">
    <citation type="submission" date="2018-07" db="EMBL/GenBank/DDBJ databases">
        <title>Leeuwenhoekiella genomics.</title>
        <authorList>
            <person name="Tahon G."/>
            <person name="Willems A."/>
        </authorList>
    </citation>
    <scope>NUCLEOTIDE SEQUENCE [LARGE SCALE GENOMIC DNA]</scope>
    <source>
        <strain evidence="8 11">LMG 24856</strain>
    </source>
</reference>
<evidence type="ECO:0000313" key="9">
    <source>
        <dbReference type="EMBL" id="SHI26030.1"/>
    </source>
</evidence>
<name>A0A1M5ZP75_9FLAO</name>
<dbReference type="EMBL" id="FQXT01000007">
    <property type="protein sequence ID" value="SHI26030.1"/>
    <property type="molecule type" value="Genomic_DNA"/>
</dbReference>
<dbReference type="Pfam" id="PF14322">
    <property type="entry name" value="SusD-like_3"/>
    <property type="match status" value="1"/>
</dbReference>
<dbReference type="EMBL" id="QOVN01000008">
    <property type="protein sequence ID" value="RXG27316.1"/>
    <property type="molecule type" value="Genomic_DNA"/>
</dbReference>
<protein>
    <submittedName>
        <fullName evidence="8">Outer membrane starch-binding protein</fullName>
    </submittedName>
    <submittedName>
        <fullName evidence="9">Starch-binding associating with outer membrane</fullName>
    </submittedName>
</protein>
<dbReference type="OrthoDB" id="5694214at2"/>
<dbReference type="InterPro" id="IPR012944">
    <property type="entry name" value="SusD_RagB_dom"/>
</dbReference>
<dbReference type="AlphaFoldDB" id="A0A1M5ZP75"/>
<accession>A0A1M5ZP75</accession>
<evidence type="ECO:0000313" key="10">
    <source>
        <dbReference type="Proteomes" id="UP000184240"/>
    </source>
</evidence>
<keyword evidence="11" id="KW-1185">Reference proteome</keyword>
<evidence type="ECO:0000259" key="7">
    <source>
        <dbReference type="Pfam" id="PF14322"/>
    </source>
</evidence>
<feature type="domain" description="RagB/SusD" evidence="6">
    <location>
        <begin position="276"/>
        <end position="541"/>
    </location>
</feature>
<evidence type="ECO:0000256" key="4">
    <source>
        <dbReference type="ARBA" id="ARBA00023136"/>
    </source>
</evidence>
<reference evidence="9" key="2">
    <citation type="submission" date="2016-11" db="EMBL/GenBank/DDBJ databases">
        <authorList>
            <person name="Jaros S."/>
            <person name="Januszkiewicz K."/>
            <person name="Wedrychowicz H."/>
        </authorList>
    </citation>
    <scope>NUCLEOTIDE SEQUENCE [LARGE SCALE GENOMIC DNA]</scope>
    <source>
        <strain evidence="9">DSM 19859</strain>
    </source>
</reference>
<dbReference type="RefSeq" id="WP_072985038.1">
    <property type="nucleotide sequence ID" value="NZ_CP084318.1"/>
</dbReference>
<dbReference type="SUPFAM" id="SSF48452">
    <property type="entry name" value="TPR-like"/>
    <property type="match status" value="1"/>
</dbReference>
<comment type="similarity">
    <text evidence="2">Belongs to the SusD family.</text>
</comment>
<evidence type="ECO:0000259" key="6">
    <source>
        <dbReference type="Pfam" id="PF07980"/>
    </source>
</evidence>
<dbReference type="Pfam" id="PF07980">
    <property type="entry name" value="SusD_RagB"/>
    <property type="match status" value="1"/>
</dbReference>